<evidence type="ECO:0000313" key="1">
    <source>
        <dbReference type="EMBL" id="EMC96462.1"/>
    </source>
</evidence>
<dbReference type="GeneID" id="19112240"/>
<protein>
    <submittedName>
        <fullName evidence="1">Uncharacterized protein</fullName>
    </submittedName>
</protein>
<evidence type="ECO:0000313" key="2">
    <source>
        <dbReference type="Proteomes" id="UP000011761"/>
    </source>
</evidence>
<dbReference type="AlphaFoldDB" id="M2LPY0"/>
<dbReference type="KEGG" id="bcom:BAUCODRAFT_33818"/>
<dbReference type="EMBL" id="KB445555">
    <property type="protein sequence ID" value="EMC96462.1"/>
    <property type="molecule type" value="Genomic_DNA"/>
</dbReference>
<sequence>MAAIALVSIGARDARLGSARPCSLDGVPSMATRGTCVSAQGLDHSDHPAIECS</sequence>
<keyword evidence="2" id="KW-1185">Reference proteome</keyword>
<proteinExistence type="predicted"/>
<dbReference type="HOGENOM" id="CLU_3068290_0_0_1"/>
<reference evidence="1 2" key="1">
    <citation type="journal article" date="2012" name="PLoS Pathog.">
        <title>Diverse lifestyles and strategies of plant pathogenesis encoded in the genomes of eighteen Dothideomycetes fungi.</title>
        <authorList>
            <person name="Ohm R.A."/>
            <person name="Feau N."/>
            <person name="Henrissat B."/>
            <person name="Schoch C.L."/>
            <person name="Horwitz B.A."/>
            <person name="Barry K.W."/>
            <person name="Condon B.J."/>
            <person name="Copeland A.C."/>
            <person name="Dhillon B."/>
            <person name="Glaser F."/>
            <person name="Hesse C.N."/>
            <person name="Kosti I."/>
            <person name="LaButti K."/>
            <person name="Lindquist E.A."/>
            <person name="Lucas S."/>
            <person name="Salamov A.A."/>
            <person name="Bradshaw R.E."/>
            <person name="Ciuffetti L."/>
            <person name="Hamelin R.C."/>
            <person name="Kema G.H.J."/>
            <person name="Lawrence C."/>
            <person name="Scott J.A."/>
            <person name="Spatafora J.W."/>
            <person name="Turgeon B.G."/>
            <person name="de Wit P.J.G.M."/>
            <person name="Zhong S."/>
            <person name="Goodwin S.B."/>
            <person name="Grigoriev I.V."/>
        </authorList>
    </citation>
    <scope>NUCLEOTIDE SEQUENCE [LARGE SCALE GENOMIC DNA]</scope>
    <source>
        <strain evidence="1 2">UAMH 10762</strain>
    </source>
</reference>
<organism evidence="1 2">
    <name type="scientific">Baudoinia panamericana (strain UAMH 10762)</name>
    <name type="common">Angels' share fungus</name>
    <name type="synonym">Baudoinia compniacensis (strain UAMH 10762)</name>
    <dbReference type="NCBI Taxonomy" id="717646"/>
    <lineage>
        <taxon>Eukaryota</taxon>
        <taxon>Fungi</taxon>
        <taxon>Dikarya</taxon>
        <taxon>Ascomycota</taxon>
        <taxon>Pezizomycotina</taxon>
        <taxon>Dothideomycetes</taxon>
        <taxon>Dothideomycetidae</taxon>
        <taxon>Mycosphaerellales</taxon>
        <taxon>Teratosphaeriaceae</taxon>
        <taxon>Baudoinia</taxon>
    </lineage>
</organism>
<dbReference type="Proteomes" id="UP000011761">
    <property type="component" value="Unassembled WGS sequence"/>
</dbReference>
<name>M2LPY0_BAUPA</name>
<gene>
    <name evidence="1" type="ORF">BAUCODRAFT_33818</name>
</gene>
<accession>M2LPY0</accession>
<dbReference type="RefSeq" id="XP_007676084.1">
    <property type="nucleotide sequence ID" value="XM_007677894.1"/>
</dbReference>